<dbReference type="RefSeq" id="WP_229998839.1">
    <property type="nucleotide sequence ID" value="NZ_JAJJMN010000001.1"/>
</dbReference>
<dbReference type="InterPro" id="IPR049516">
    <property type="entry name" value="FAD-depend_C"/>
</dbReference>
<dbReference type="Pfam" id="PF07992">
    <property type="entry name" value="Pyr_redox_2"/>
    <property type="match status" value="1"/>
</dbReference>
<comment type="caution">
    <text evidence="3">The sequence shown here is derived from an EMBL/GenBank/DDBJ whole genome shotgun (WGS) entry which is preliminary data.</text>
</comment>
<gene>
    <name evidence="3" type="ORF">LNQ34_04850</name>
</gene>
<dbReference type="SUPFAM" id="SSF51905">
    <property type="entry name" value="FAD/NAD(P)-binding domain"/>
    <property type="match status" value="1"/>
</dbReference>
<proteinExistence type="predicted"/>
<dbReference type="PRINTS" id="PR00368">
    <property type="entry name" value="FADPNR"/>
</dbReference>
<dbReference type="PRINTS" id="PR00411">
    <property type="entry name" value="PNDRDTASEI"/>
</dbReference>
<name>A0ABS8LWZ8_9FLAO</name>
<dbReference type="Gene3D" id="3.30.70.2700">
    <property type="match status" value="1"/>
</dbReference>
<accession>A0ABS8LWZ8</accession>
<dbReference type="InterPro" id="IPR028348">
    <property type="entry name" value="FAD-binding_protein"/>
</dbReference>
<keyword evidence="4" id="KW-1185">Reference proteome</keyword>
<dbReference type="PANTHER" id="PTHR42842">
    <property type="entry name" value="FAD/NAD(P)-BINDING OXIDOREDUCTASE"/>
    <property type="match status" value="1"/>
</dbReference>
<dbReference type="PANTHER" id="PTHR42842:SF3">
    <property type="entry name" value="FAD_NAD(P)-BINDING OXIDOREDUCTASE FAMILY PROTEIN"/>
    <property type="match status" value="1"/>
</dbReference>
<evidence type="ECO:0000259" key="1">
    <source>
        <dbReference type="Pfam" id="PF07992"/>
    </source>
</evidence>
<dbReference type="PIRSF" id="PIRSF038984">
    <property type="entry name" value="FAD_binding_protein"/>
    <property type="match status" value="1"/>
</dbReference>
<evidence type="ECO:0000259" key="2">
    <source>
        <dbReference type="Pfam" id="PF21688"/>
    </source>
</evidence>
<evidence type="ECO:0000313" key="3">
    <source>
        <dbReference type="EMBL" id="MCC9017096.1"/>
    </source>
</evidence>
<dbReference type="Proteomes" id="UP001430700">
    <property type="component" value="Unassembled WGS sequence"/>
</dbReference>
<sequence length="519" mass="57185">MPRELLLQVTPEIAANELLLKDHLSKQIKVSPKEIQYVSILKRSIDARQKAIKINLKVIIYLQGEPFQETKIELPVYKDVSSAQEVIVVGAGPAGLFAALQLIELGLKPIVLERGKDVRGRRRDLKAINREHIVNEDSNYCFGEGGAGTYSDGKLYTRSKKRGDVTRILELLVAFGASEDILIEAHPHIGTNKLPKIIEDIRNKIIEFGGQVLFDTRVTDILVKNNEVEGVVTQNGDKILANKLILATGHSARDIFELLDKKKIFIEAKPFALGVRAEHSQQLIDSIQYSCDYRGEHLPPAPYSIVKQVNGRGMYSFCMCPGGVIAPCATSPGEVVTNGWSPSKRDQVTANSGIVIELKLEDFKPFAKFGALAGMEFQKSIEQKAWHLAGQTQKVPAQRMIDFTQNKVSADIPKTSYVPGTTSVEMGQVFPGFLSQILREGFKEFGKSMRGYLTNEAILHAPESRTSSPVRIPRDPMTYEHLQIKGLYPCGEGAGYAGGIISAAIDGEKCALMIAEALK</sequence>
<dbReference type="Gene3D" id="3.50.50.60">
    <property type="entry name" value="FAD/NAD(P)-binding domain"/>
    <property type="match status" value="2"/>
</dbReference>
<reference evidence="3" key="1">
    <citation type="submission" date="2021-11" db="EMBL/GenBank/DDBJ databases">
        <title>Description of novel Flavobacterium species.</title>
        <authorList>
            <person name="Saticioglu I.B."/>
            <person name="Ay H."/>
            <person name="Altun S."/>
            <person name="Duman M."/>
        </authorList>
    </citation>
    <scope>NUCLEOTIDE SEQUENCE</scope>
    <source>
        <strain evidence="3">F-126</strain>
    </source>
</reference>
<protein>
    <submittedName>
        <fullName evidence="3">FAD-binding protein</fullName>
    </submittedName>
</protein>
<dbReference type="Pfam" id="PF21688">
    <property type="entry name" value="FAD-depend_C"/>
    <property type="match status" value="1"/>
</dbReference>
<dbReference type="EMBL" id="JAJJMN010000001">
    <property type="protein sequence ID" value="MCC9017096.1"/>
    <property type="molecule type" value="Genomic_DNA"/>
</dbReference>
<feature type="domain" description="FAD-dependent protein C-terminal" evidence="2">
    <location>
        <begin position="270"/>
        <end position="466"/>
    </location>
</feature>
<evidence type="ECO:0000313" key="4">
    <source>
        <dbReference type="Proteomes" id="UP001430700"/>
    </source>
</evidence>
<feature type="domain" description="FAD/NAD(P)-binding" evidence="1">
    <location>
        <begin position="85"/>
        <end position="254"/>
    </location>
</feature>
<organism evidence="3 4">
    <name type="scientific">Flavobacterium lipolyticum</name>
    <dbReference type="NCBI Taxonomy" id="2893754"/>
    <lineage>
        <taxon>Bacteria</taxon>
        <taxon>Pseudomonadati</taxon>
        <taxon>Bacteroidota</taxon>
        <taxon>Flavobacteriia</taxon>
        <taxon>Flavobacteriales</taxon>
        <taxon>Flavobacteriaceae</taxon>
        <taxon>Flavobacterium</taxon>
    </lineage>
</organism>
<dbReference type="InterPro" id="IPR023753">
    <property type="entry name" value="FAD/NAD-binding_dom"/>
</dbReference>
<dbReference type="InterPro" id="IPR036188">
    <property type="entry name" value="FAD/NAD-bd_sf"/>
</dbReference>